<feature type="compositionally biased region" description="Low complexity" evidence="1">
    <location>
        <begin position="72"/>
        <end position="83"/>
    </location>
</feature>
<accession>A0A494XKM5</accession>
<proteinExistence type="predicted"/>
<protein>
    <submittedName>
        <fullName evidence="2">DUF2783 domain-containing protein</fullName>
    </submittedName>
</protein>
<organism evidence="2 3">
    <name type="scientific">Trinickia fusca</name>
    <dbReference type="NCBI Taxonomy" id="2419777"/>
    <lineage>
        <taxon>Bacteria</taxon>
        <taxon>Pseudomonadati</taxon>
        <taxon>Pseudomonadota</taxon>
        <taxon>Betaproteobacteria</taxon>
        <taxon>Burkholderiales</taxon>
        <taxon>Burkholderiaceae</taxon>
        <taxon>Trinickia</taxon>
    </lineage>
</organism>
<feature type="region of interest" description="Disordered" evidence="1">
    <location>
        <begin position="70"/>
        <end position="92"/>
    </location>
</feature>
<dbReference type="AlphaFoldDB" id="A0A494XKM5"/>
<sequence length="92" mass="9991">MTAPRTPAHLLTEPRLADPDAFYEALIDMHRDLSAEASELVNAKLILLLANHIGDADVLHEAFALARQDVEPASAPSPQDSPAVENKTHQET</sequence>
<gene>
    <name evidence="2" type="ORF">D7S89_07665</name>
</gene>
<dbReference type="RefSeq" id="WP_121277355.1">
    <property type="nucleotide sequence ID" value="NZ_RBZV01000002.1"/>
</dbReference>
<name>A0A494XKM5_9BURK</name>
<dbReference type="InterPro" id="IPR021233">
    <property type="entry name" value="DUF2783"/>
</dbReference>
<reference evidence="2 3" key="1">
    <citation type="submission" date="2018-10" db="EMBL/GenBank/DDBJ databases">
        <title>Paraburkholderia sp. 7MK8-2, isolated from soil.</title>
        <authorList>
            <person name="Gao Z.-H."/>
            <person name="Qiu L.-H."/>
        </authorList>
    </citation>
    <scope>NUCLEOTIDE SEQUENCE [LARGE SCALE GENOMIC DNA]</scope>
    <source>
        <strain evidence="2 3">7MK8-2</strain>
    </source>
</reference>
<dbReference type="Proteomes" id="UP000280434">
    <property type="component" value="Unassembled WGS sequence"/>
</dbReference>
<dbReference type="OrthoDB" id="6460891at2"/>
<evidence type="ECO:0000256" key="1">
    <source>
        <dbReference type="SAM" id="MobiDB-lite"/>
    </source>
</evidence>
<dbReference type="EMBL" id="RBZV01000002">
    <property type="protein sequence ID" value="RKP51267.1"/>
    <property type="molecule type" value="Genomic_DNA"/>
</dbReference>
<dbReference type="Pfam" id="PF10932">
    <property type="entry name" value="DUF2783"/>
    <property type="match status" value="1"/>
</dbReference>
<evidence type="ECO:0000313" key="3">
    <source>
        <dbReference type="Proteomes" id="UP000280434"/>
    </source>
</evidence>
<comment type="caution">
    <text evidence="2">The sequence shown here is derived from an EMBL/GenBank/DDBJ whole genome shotgun (WGS) entry which is preliminary data.</text>
</comment>
<evidence type="ECO:0000313" key="2">
    <source>
        <dbReference type="EMBL" id="RKP51267.1"/>
    </source>
</evidence>
<keyword evidence="3" id="KW-1185">Reference proteome</keyword>